<dbReference type="PANTHER" id="PTHR40112:SF1">
    <property type="entry name" value="H2HPP ISOMERASE"/>
    <property type="match status" value="1"/>
</dbReference>
<dbReference type="Proteomes" id="UP000515154">
    <property type="component" value="Linkage group LG10"/>
</dbReference>
<dbReference type="AlphaFoldDB" id="A0A6P7STE8"/>
<dbReference type="KEGG" id="osn:115216384"/>
<evidence type="ECO:0000313" key="2">
    <source>
        <dbReference type="RefSeq" id="XP_029641537.2"/>
    </source>
</evidence>
<dbReference type="Gene3D" id="2.60.120.10">
    <property type="entry name" value="Jelly Rolls"/>
    <property type="match status" value="1"/>
</dbReference>
<accession>A0A6P7STE8</accession>
<dbReference type="InterPro" id="IPR052535">
    <property type="entry name" value="Bacilysin_H2HPP_isomerase"/>
</dbReference>
<proteinExistence type="predicted"/>
<gene>
    <name evidence="2" type="primary">LOC115216384</name>
</gene>
<protein>
    <submittedName>
        <fullName evidence="2">Uncharacterized protein LOC115216384</fullName>
    </submittedName>
</protein>
<evidence type="ECO:0000313" key="1">
    <source>
        <dbReference type="Proteomes" id="UP000515154"/>
    </source>
</evidence>
<sequence length="134" mass="15168">MPFSIFLRVFLLVRNSHKGNVYSLQMSAKGKINVEKWDPNADGELNEVNLRKKLKKKGCNCLTYEYPPGTVFCDHTYGHSKKDAILTGQYEVFMYGQKAVLQPGDMIDIPANTIHNTAVVGNKFVQFFDASVIY</sequence>
<organism evidence="1 2">
    <name type="scientific">Octopus sinensis</name>
    <name type="common">East Asian common octopus</name>
    <dbReference type="NCBI Taxonomy" id="2607531"/>
    <lineage>
        <taxon>Eukaryota</taxon>
        <taxon>Metazoa</taxon>
        <taxon>Spiralia</taxon>
        <taxon>Lophotrochozoa</taxon>
        <taxon>Mollusca</taxon>
        <taxon>Cephalopoda</taxon>
        <taxon>Coleoidea</taxon>
        <taxon>Octopodiformes</taxon>
        <taxon>Octopoda</taxon>
        <taxon>Incirrata</taxon>
        <taxon>Octopodidae</taxon>
        <taxon>Octopus</taxon>
    </lineage>
</organism>
<reference evidence="2" key="1">
    <citation type="submission" date="2025-08" db="UniProtKB">
        <authorList>
            <consortium name="RefSeq"/>
        </authorList>
    </citation>
    <scope>IDENTIFICATION</scope>
</reference>
<dbReference type="InterPro" id="IPR014710">
    <property type="entry name" value="RmlC-like_jellyroll"/>
</dbReference>
<dbReference type="SUPFAM" id="SSF51182">
    <property type="entry name" value="RmlC-like cupins"/>
    <property type="match status" value="1"/>
</dbReference>
<dbReference type="PANTHER" id="PTHR40112">
    <property type="entry name" value="H2HPP ISOMERASE"/>
    <property type="match status" value="1"/>
</dbReference>
<dbReference type="RefSeq" id="XP_029641537.2">
    <property type="nucleotide sequence ID" value="XM_029785677.2"/>
</dbReference>
<name>A0A6P7STE8_9MOLL</name>
<keyword evidence="1" id="KW-1185">Reference proteome</keyword>
<dbReference type="InterPro" id="IPR011051">
    <property type="entry name" value="RmlC_Cupin_sf"/>
</dbReference>